<dbReference type="AlphaFoldDB" id="A0A4W5L5V4"/>
<evidence type="ECO:0000259" key="5">
    <source>
        <dbReference type="PROSITE" id="PS51456"/>
    </source>
</evidence>
<feature type="signal peptide" evidence="4">
    <location>
        <begin position="1"/>
        <end position="18"/>
    </location>
</feature>
<reference evidence="6" key="2">
    <citation type="submission" date="2025-08" db="UniProtKB">
        <authorList>
            <consortium name="Ensembl"/>
        </authorList>
    </citation>
    <scope>IDENTIFICATION</scope>
</reference>
<dbReference type="GO" id="GO:0000146">
    <property type="term" value="F:microfilament motor activity"/>
    <property type="evidence" value="ECO:0007669"/>
    <property type="project" value="InterPro"/>
</dbReference>
<dbReference type="InterPro" id="IPR001609">
    <property type="entry name" value="Myosin_head_motor_dom-like"/>
</dbReference>
<feature type="domain" description="Myosin motor" evidence="5">
    <location>
        <begin position="1"/>
        <end position="107"/>
    </location>
</feature>
<dbReference type="Proteomes" id="UP000314982">
    <property type="component" value="Unassembled WGS sequence"/>
</dbReference>
<dbReference type="GO" id="GO:0005524">
    <property type="term" value="F:ATP binding"/>
    <property type="evidence" value="ECO:0007669"/>
    <property type="project" value="InterPro"/>
</dbReference>
<dbReference type="PANTHER" id="PTHR46184">
    <property type="entry name" value="UNCONVENTIONAL MYOSIN-IXB-LIKE PROTEIN"/>
    <property type="match status" value="1"/>
</dbReference>
<protein>
    <recommendedName>
        <fullName evidence="5">Myosin motor domain-containing protein</fullName>
    </recommendedName>
</protein>
<keyword evidence="4" id="KW-0732">Signal</keyword>
<accession>A0A4W5L5V4</accession>
<name>A0A4W5L5V4_9TELE</name>
<dbReference type="Gene3D" id="1.20.120.720">
    <property type="entry name" value="Myosin VI head, motor domain, U50 subdomain"/>
    <property type="match status" value="1"/>
</dbReference>
<comment type="caution">
    <text evidence="3">Lacks conserved residue(s) required for the propagation of feature annotation.</text>
</comment>
<evidence type="ECO:0000313" key="7">
    <source>
        <dbReference type="Proteomes" id="UP000314982"/>
    </source>
</evidence>
<dbReference type="PANTHER" id="PTHR46184:SF2">
    <property type="entry name" value="UNCONVENTIONAL MYOSIN-IXB"/>
    <property type="match status" value="1"/>
</dbReference>
<dbReference type="InterPro" id="IPR027417">
    <property type="entry name" value="P-loop_NTPase"/>
</dbReference>
<keyword evidence="3" id="KW-0505">Motor protein</keyword>
<dbReference type="GO" id="GO:0035556">
    <property type="term" value="P:intracellular signal transduction"/>
    <property type="evidence" value="ECO:0007669"/>
    <property type="project" value="InterPro"/>
</dbReference>
<keyword evidence="3" id="KW-0009">Actin-binding</keyword>
<dbReference type="GO" id="GO:0016459">
    <property type="term" value="C:myosin complex"/>
    <property type="evidence" value="ECO:0007669"/>
    <property type="project" value="UniProtKB-KW"/>
</dbReference>
<evidence type="ECO:0000256" key="2">
    <source>
        <dbReference type="ARBA" id="ARBA00022490"/>
    </source>
</evidence>
<evidence type="ECO:0000256" key="4">
    <source>
        <dbReference type="SAM" id="SignalP"/>
    </source>
</evidence>
<comment type="subcellular location">
    <subcellularLocation>
        <location evidence="1">Cytoplasm</location>
    </subcellularLocation>
</comment>
<organism evidence="6 7">
    <name type="scientific">Hucho hucho</name>
    <name type="common">huchen</name>
    <dbReference type="NCBI Taxonomy" id="62062"/>
    <lineage>
        <taxon>Eukaryota</taxon>
        <taxon>Metazoa</taxon>
        <taxon>Chordata</taxon>
        <taxon>Craniata</taxon>
        <taxon>Vertebrata</taxon>
        <taxon>Euteleostomi</taxon>
        <taxon>Actinopterygii</taxon>
        <taxon>Neopterygii</taxon>
        <taxon>Teleostei</taxon>
        <taxon>Protacanthopterygii</taxon>
        <taxon>Salmoniformes</taxon>
        <taxon>Salmonidae</taxon>
        <taxon>Salmoninae</taxon>
        <taxon>Hucho</taxon>
    </lineage>
</organism>
<dbReference type="GO" id="GO:0016887">
    <property type="term" value="F:ATP hydrolysis activity"/>
    <property type="evidence" value="ECO:0007669"/>
    <property type="project" value="TreeGrafter"/>
</dbReference>
<dbReference type="GO" id="GO:0001726">
    <property type="term" value="C:ruffle"/>
    <property type="evidence" value="ECO:0007669"/>
    <property type="project" value="TreeGrafter"/>
</dbReference>
<evidence type="ECO:0000256" key="1">
    <source>
        <dbReference type="ARBA" id="ARBA00004496"/>
    </source>
</evidence>
<dbReference type="GO" id="GO:0030048">
    <property type="term" value="P:actin filament-based movement"/>
    <property type="evidence" value="ECO:0007669"/>
    <property type="project" value="TreeGrafter"/>
</dbReference>
<evidence type="ECO:0000313" key="6">
    <source>
        <dbReference type="Ensembl" id="ENSHHUP00000020771.1"/>
    </source>
</evidence>
<reference evidence="6" key="3">
    <citation type="submission" date="2025-09" db="UniProtKB">
        <authorList>
            <consortium name="Ensembl"/>
        </authorList>
    </citation>
    <scope>IDENTIFICATION</scope>
</reference>
<dbReference type="Ensembl" id="ENSHHUT00000021543.1">
    <property type="protein sequence ID" value="ENSHHUP00000020771.1"/>
    <property type="gene ID" value="ENSHHUG00000013012.1"/>
</dbReference>
<reference evidence="7" key="1">
    <citation type="submission" date="2018-06" db="EMBL/GenBank/DDBJ databases">
        <title>Genome assembly of Danube salmon.</title>
        <authorList>
            <person name="Macqueen D.J."/>
            <person name="Gundappa M.K."/>
        </authorList>
    </citation>
    <scope>NUCLEOTIDE SEQUENCE [LARGE SCALE GENOMIC DNA]</scope>
</reference>
<dbReference type="GO" id="GO:0005737">
    <property type="term" value="C:cytoplasm"/>
    <property type="evidence" value="ECO:0007669"/>
    <property type="project" value="UniProtKB-SubCell"/>
</dbReference>
<dbReference type="InterPro" id="IPR046987">
    <property type="entry name" value="Myo9"/>
</dbReference>
<feature type="chain" id="PRO_5021188861" description="Myosin motor domain-containing protein" evidence="4">
    <location>
        <begin position="19"/>
        <end position="107"/>
    </location>
</feature>
<sequence length="107" mass="12055">RIFSVLSAILYLGNVTYSQSEDGQGLEAGPPDILSTLCDLLKVKQELLVEALTKRKQMTANNTVVLHYTLKEVGALTSHHMTGETPICCYSYHLKIFDMPFSRQFFK</sequence>
<keyword evidence="7" id="KW-1185">Reference proteome</keyword>
<dbReference type="PROSITE" id="PS51456">
    <property type="entry name" value="MYOSIN_MOTOR"/>
    <property type="match status" value="1"/>
</dbReference>
<dbReference type="GO" id="GO:0030027">
    <property type="term" value="C:lamellipodium"/>
    <property type="evidence" value="ECO:0007669"/>
    <property type="project" value="TreeGrafter"/>
</dbReference>
<dbReference type="GO" id="GO:0005096">
    <property type="term" value="F:GTPase activator activity"/>
    <property type="evidence" value="ECO:0007669"/>
    <property type="project" value="InterPro"/>
</dbReference>
<dbReference type="GO" id="GO:0051015">
    <property type="term" value="F:actin filament binding"/>
    <property type="evidence" value="ECO:0007669"/>
    <property type="project" value="TreeGrafter"/>
</dbReference>
<keyword evidence="3" id="KW-0518">Myosin</keyword>
<comment type="similarity">
    <text evidence="3">Belongs to the TRAFAC class myosin-kinesin ATPase superfamily. Myosin family.</text>
</comment>
<dbReference type="GO" id="GO:0072673">
    <property type="term" value="P:lamellipodium morphogenesis"/>
    <property type="evidence" value="ECO:0007669"/>
    <property type="project" value="TreeGrafter"/>
</dbReference>
<keyword evidence="2" id="KW-0963">Cytoplasm</keyword>
<dbReference type="GO" id="GO:0005884">
    <property type="term" value="C:actin filament"/>
    <property type="evidence" value="ECO:0007669"/>
    <property type="project" value="TreeGrafter"/>
</dbReference>
<dbReference type="SUPFAM" id="SSF52540">
    <property type="entry name" value="P-loop containing nucleoside triphosphate hydrolases"/>
    <property type="match status" value="1"/>
</dbReference>
<proteinExistence type="inferred from homology"/>
<evidence type="ECO:0000256" key="3">
    <source>
        <dbReference type="PROSITE-ProRule" id="PRU00782"/>
    </source>
</evidence>
<dbReference type="GeneTree" id="ENSGT00940000156845"/>
<dbReference type="STRING" id="62062.ENSHHUP00000020771"/>